<dbReference type="PANTHER" id="PTHR31996:SF2">
    <property type="entry name" value="COILED-COIL DOMAIN-CONTAINING PROTEIN 115"/>
    <property type="match status" value="1"/>
</dbReference>
<evidence type="ECO:0000256" key="2">
    <source>
        <dbReference type="SAM" id="MobiDB-lite"/>
    </source>
</evidence>
<protein>
    <recommendedName>
        <fullName evidence="1">Vacuolar ATPase assembly protein VMA22</fullName>
    </recommendedName>
</protein>
<feature type="compositionally biased region" description="Low complexity" evidence="2">
    <location>
        <begin position="144"/>
        <end position="158"/>
    </location>
</feature>
<gene>
    <name evidence="3" type="ORF">A4U43_C10F18830</name>
</gene>
<evidence type="ECO:0000313" key="3">
    <source>
        <dbReference type="EMBL" id="ONK57317.1"/>
    </source>
</evidence>
<evidence type="ECO:0000256" key="1">
    <source>
        <dbReference type="ARBA" id="ARBA00093634"/>
    </source>
</evidence>
<organism evidence="3 4">
    <name type="scientific">Asparagus officinalis</name>
    <name type="common">Garden asparagus</name>
    <dbReference type="NCBI Taxonomy" id="4686"/>
    <lineage>
        <taxon>Eukaryota</taxon>
        <taxon>Viridiplantae</taxon>
        <taxon>Streptophyta</taxon>
        <taxon>Embryophyta</taxon>
        <taxon>Tracheophyta</taxon>
        <taxon>Spermatophyta</taxon>
        <taxon>Magnoliopsida</taxon>
        <taxon>Liliopsida</taxon>
        <taxon>Asparagales</taxon>
        <taxon>Asparagaceae</taxon>
        <taxon>Asparagoideae</taxon>
        <taxon>Asparagus</taxon>
    </lineage>
</organism>
<dbReference type="EMBL" id="CM007390">
    <property type="protein sequence ID" value="ONK57317.1"/>
    <property type="molecule type" value="Genomic_DNA"/>
</dbReference>
<dbReference type="InterPro" id="IPR040357">
    <property type="entry name" value="Vma22/CCDC115"/>
</dbReference>
<feature type="region of interest" description="Disordered" evidence="2">
    <location>
        <begin position="121"/>
        <end position="162"/>
    </location>
</feature>
<dbReference type="Proteomes" id="UP000243459">
    <property type="component" value="Chromosome 10"/>
</dbReference>
<accession>A0A5P1E775</accession>
<dbReference type="PANTHER" id="PTHR31996">
    <property type="entry name" value="COILED-COIL DOMAIN-CONTAINING PROTEIN 115"/>
    <property type="match status" value="1"/>
</dbReference>
<evidence type="ECO:0000313" key="4">
    <source>
        <dbReference type="Proteomes" id="UP000243459"/>
    </source>
</evidence>
<name>A0A5P1E775_ASPOF</name>
<proteinExistence type="predicted"/>
<dbReference type="OMA" id="NIANVRS"/>
<keyword evidence="4" id="KW-1185">Reference proteome</keyword>
<reference evidence="4" key="1">
    <citation type="journal article" date="2017" name="Nat. Commun.">
        <title>The asparagus genome sheds light on the origin and evolution of a young Y chromosome.</title>
        <authorList>
            <person name="Harkess A."/>
            <person name="Zhou J."/>
            <person name="Xu C."/>
            <person name="Bowers J.E."/>
            <person name="Van der Hulst R."/>
            <person name="Ayyampalayam S."/>
            <person name="Mercati F."/>
            <person name="Riccardi P."/>
            <person name="McKain M.R."/>
            <person name="Kakrana A."/>
            <person name="Tang H."/>
            <person name="Ray J."/>
            <person name="Groenendijk J."/>
            <person name="Arikit S."/>
            <person name="Mathioni S.M."/>
            <person name="Nakano M."/>
            <person name="Shan H."/>
            <person name="Telgmann-Rauber A."/>
            <person name="Kanno A."/>
            <person name="Yue Z."/>
            <person name="Chen H."/>
            <person name="Li W."/>
            <person name="Chen Y."/>
            <person name="Xu X."/>
            <person name="Zhang Y."/>
            <person name="Luo S."/>
            <person name="Chen H."/>
            <person name="Gao J."/>
            <person name="Mao Z."/>
            <person name="Pires J.C."/>
            <person name="Luo M."/>
            <person name="Kudrna D."/>
            <person name="Wing R.A."/>
            <person name="Meyers B.C."/>
            <person name="Yi K."/>
            <person name="Kong H."/>
            <person name="Lavrijsen P."/>
            <person name="Sunseri F."/>
            <person name="Falavigna A."/>
            <person name="Ye Y."/>
            <person name="Leebens-Mack J.H."/>
            <person name="Chen G."/>
        </authorList>
    </citation>
    <scope>NUCLEOTIDE SEQUENCE [LARGE SCALE GENOMIC DNA]</scope>
    <source>
        <strain evidence="4">cv. DH0086</strain>
    </source>
</reference>
<feature type="region of interest" description="Disordered" evidence="2">
    <location>
        <begin position="1"/>
        <end position="23"/>
    </location>
</feature>
<sequence>MEDESTALSSPNSKEEEEGENDENILMFLDSLDSYVTLMDSLTSSLRKGWLDLASARHSMGSSRVSSSLLDLKEQSAATTVQVSESIKESHSELHYTLSKWGSSLEGNTYSFEEAVEEVPNPTISQLRRRGSSHLHEGSQETYPASANDASPNAADNNIQKERSKPLAVFGTLVSPKLRTAQVSFESALETIVEIANMRSSMLSAFSRLRKEHAIQIEVPENQLS</sequence>
<dbReference type="AlphaFoldDB" id="A0A5P1E775"/>
<dbReference type="GO" id="GO:0070072">
    <property type="term" value="P:vacuolar proton-transporting V-type ATPase complex assembly"/>
    <property type="evidence" value="ECO:0007669"/>
    <property type="project" value="InterPro"/>
</dbReference>
<dbReference type="GO" id="GO:0051082">
    <property type="term" value="F:unfolded protein binding"/>
    <property type="evidence" value="ECO:0007669"/>
    <property type="project" value="TreeGrafter"/>
</dbReference>
<dbReference type="Pfam" id="PF21730">
    <property type="entry name" value="Vma22_CCDC115"/>
    <property type="match status" value="1"/>
</dbReference>
<dbReference type="Gramene" id="ONK57317">
    <property type="protein sequence ID" value="ONK57317"/>
    <property type="gene ID" value="A4U43_C10F18830"/>
</dbReference>